<protein>
    <recommendedName>
        <fullName evidence="11">TRIM56</fullName>
    </recommendedName>
</protein>
<dbReference type="PROSITE" id="PS50119">
    <property type="entry name" value="ZF_BBOX"/>
    <property type="match status" value="2"/>
</dbReference>
<dbReference type="Proteomes" id="UP001634394">
    <property type="component" value="Unassembled WGS sequence"/>
</dbReference>
<dbReference type="SMART" id="SM00184">
    <property type="entry name" value="RING"/>
    <property type="match status" value="1"/>
</dbReference>
<feature type="domain" description="B box-type" evidence="8">
    <location>
        <begin position="165"/>
        <end position="199"/>
    </location>
</feature>
<dbReference type="PROSITE" id="PS00518">
    <property type="entry name" value="ZF_RING_1"/>
    <property type="match status" value="1"/>
</dbReference>
<proteinExistence type="predicted"/>
<evidence type="ECO:0000256" key="5">
    <source>
        <dbReference type="PROSITE-ProRule" id="PRU00024"/>
    </source>
</evidence>
<comment type="caution">
    <text evidence="9">The sequence shown here is derived from an EMBL/GenBank/DDBJ whole genome shotgun (WGS) entry which is preliminary data.</text>
</comment>
<feature type="coiled-coil region" evidence="6">
    <location>
        <begin position="256"/>
        <end position="283"/>
    </location>
</feature>
<sequence length="680" mass="77323">MATSLQAETQLSQALQCPICLETFTRPKVLPCGHTYCASCLQSHINNKVNHSKLAQACFPCPVCRMDTLLSDPNICIEQWAESLPVNSIVSSLIEVSARQKEVYHCDQCIKQGKELLATYFCKDCDRSMCMSCMQFHDGFPSLGRHYIISVSDGAQSCFVTPDMSTIATCNKHSKKRIKFFCGDHETPCCNTCVILEHRKCERVITVDDMLKSFDVNKKSNEIEANLNMFENHLKQITHKIKENSDTIQKDKADILQQIHSIKARLIAKLQKLEDDVIAALETNFKSESSNLQTQDLDGQTLITAIGNDRTQLNLVMNHGSVVQKVIMLHNLDQNRSRYLRAITEYQKDIKDIRIRFDVDKTLTAYVDNISELGKINILCKHINLTSPCLQAFETNLRQARGTEPLISPLKDRKAVKVSEFKVKVSSDMNVCHITDILHLSDARILIVDCNNYKMKLFGENRKCQESTKFQERPWSACMLSETEVAVTIPAQKAIHIIQIKDKMRKKREITTRFECWGVALVQGQLVITTNGHIILILDMHGNEIKIVQMDTSDSKRQLKPIFIKADTTNSAMYISYDTAHKLRAYSMTWDALFTYTNQDLQNAAGIDIDREGNIYLCGYNSHCVQQISAEGKIIKTLLSKKEENVYPLSITFKNGTERFCLSYGNCDVVEVYQLQFSQK</sequence>
<evidence type="ECO:0000256" key="4">
    <source>
        <dbReference type="ARBA" id="ARBA00022833"/>
    </source>
</evidence>
<dbReference type="InterPro" id="IPR011042">
    <property type="entry name" value="6-blade_b-propeller_TolB-like"/>
</dbReference>
<evidence type="ECO:0000313" key="9">
    <source>
        <dbReference type="EMBL" id="KAL3891956.1"/>
    </source>
</evidence>
<dbReference type="Gene3D" id="3.30.160.60">
    <property type="entry name" value="Classic Zinc Finger"/>
    <property type="match status" value="1"/>
</dbReference>
<evidence type="ECO:0000256" key="3">
    <source>
        <dbReference type="ARBA" id="ARBA00022771"/>
    </source>
</evidence>
<dbReference type="Gene3D" id="3.30.40.10">
    <property type="entry name" value="Zinc/RING finger domain, C3HC4 (zinc finger)"/>
    <property type="match status" value="1"/>
</dbReference>
<name>A0ABD3Y211_SINWO</name>
<dbReference type="InterPro" id="IPR027370">
    <property type="entry name" value="Znf-RING_euk"/>
</dbReference>
<dbReference type="AlphaFoldDB" id="A0ABD3Y211"/>
<dbReference type="InterPro" id="IPR000315">
    <property type="entry name" value="Znf_B-box"/>
</dbReference>
<keyword evidence="3 5" id="KW-0863">Zinc-finger</keyword>
<dbReference type="PANTHER" id="PTHR25462">
    <property type="entry name" value="BONUS, ISOFORM C-RELATED"/>
    <property type="match status" value="1"/>
</dbReference>
<evidence type="ECO:0000256" key="2">
    <source>
        <dbReference type="ARBA" id="ARBA00022723"/>
    </source>
</evidence>
<evidence type="ECO:0000259" key="7">
    <source>
        <dbReference type="PROSITE" id="PS50089"/>
    </source>
</evidence>
<evidence type="ECO:0000313" key="10">
    <source>
        <dbReference type="Proteomes" id="UP001634394"/>
    </source>
</evidence>
<dbReference type="EMBL" id="JBJQND010000001">
    <property type="protein sequence ID" value="KAL3891956.1"/>
    <property type="molecule type" value="Genomic_DNA"/>
</dbReference>
<dbReference type="PANTHER" id="PTHR25462:SF296">
    <property type="entry name" value="MEIOTIC P26, ISOFORM F"/>
    <property type="match status" value="1"/>
</dbReference>
<keyword evidence="6" id="KW-0175">Coiled coil</keyword>
<dbReference type="InterPro" id="IPR001841">
    <property type="entry name" value="Znf_RING"/>
</dbReference>
<accession>A0ABD3Y211</accession>
<dbReference type="PROSITE" id="PS50089">
    <property type="entry name" value="ZF_RING_2"/>
    <property type="match status" value="1"/>
</dbReference>
<dbReference type="Gene3D" id="2.120.10.30">
    <property type="entry name" value="TolB, C-terminal domain"/>
    <property type="match status" value="1"/>
</dbReference>
<keyword evidence="2" id="KW-0479">Metal-binding</keyword>
<reference evidence="9 10" key="1">
    <citation type="submission" date="2024-11" db="EMBL/GenBank/DDBJ databases">
        <title>Chromosome-level genome assembly of the freshwater bivalve Anodonta woodiana.</title>
        <authorList>
            <person name="Chen X."/>
        </authorList>
    </citation>
    <scope>NUCLEOTIDE SEQUENCE [LARGE SCALE GENOMIC DNA]</scope>
    <source>
        <strain evidence="9">MN2024</strain>
        <tissue evidence="9">Gills</tissue>
    </source>
</reference>
<dbReference type="Pfam" id="PF13445">
    <property type="entry name" value="zf-RING_UBOX"/>
    <property type="match status" value="1"/>
</dbReference>
<gene>
    <name evidence="9" type="ORF">ACJMK2_004198</name>
</gene>
<evidence type="ECO:0000256" key="6">
    <source>
        <dbReference type="SAM" id="Coils"/>
    </source>
</evidence>
<feature type="domain" description="B box-type" evidence="8">
    <location>
        <begin position="101"/>
        <end position="151"/>
    </location>
</feature>
<dbReference type="InterPro" id="IPR017907">
    <property type="entry name" value="Znf_RING_CS"/>
</dbReference>
<dbReference type="Pfam" id="PF00643">
    <property type="entry name" value="zf-B_box"/>
    <property type="match status" value="1"/>
</dbReference>
<evidence type="ECO:0000256" key="1">
    <source>
        <dbReference type="ARBA" id="ARBA00022553"/>
    </source>
</evidence>
<dbReference type="GO" id="GO:0008270">
    <property type="term" value="F:zinc ion binding"/>
    <property type="evidence" value="ECO:0007669"/>
    <property type="project" value="UniProtKB-KW"/>
</dbReference>
<keyword evidence="10" id="KW-1185">Reference proteome</keyword>
<dbReference type="CDD" id="cd19776">
    <property type="entry name" value="Bbox2_TRIM25_C-IV"/>
    <property type="match status" value="1"/>
</dbReference>
<dbReference type="SUPFAM" id="SSF57850">
    <property type="entry name" value="RING/U-box"/>
    <property type="match status" value="1"/>
</dbReference>
<dbReference type="CDD" id="cd19757">
    <property type="entry name" value="Bbox1"/>
    <property type="match status" value="1"/>
</dbReference>
<evidence type="ECO:0000259" key="8">
    <source>
        <dbReference type="PROSITE" id="PS50119"/>
    </source>
</evidence>
<dbReference type="SUPFAM" id="SSF57845">
    <property type="entry name" value="B-box zinc-binding domain"/>
    <property type="match status" value="1"/>
</dbReference>
<organism evidence="9 10">
    <name type="scientific">Sinanodonta woodiana</name>
    <name type="common">Chinese pond mussel</name>
    <name type="synonym">Anodonta woodiana</name>
    <dbReference type="NCBI Taxonomy" id="1069815"/>
    <lineage>
        <taxon>Eukaryota</taxon>
        <taxon>Metazoa</taxon>
        <taxon>Spiralia</taxon>
        <taxon>Lophotrochozoa</taxon>
        <taxon>Mollusca</taxon>
        <taxon>Bivalvia</taxon>
        <taxon>Autobranchia</taxon>
        <taxon>Heteroconchia</taxon>
        <taxon>Palaeoheterodonta</taxon>
        <taxon>Unionida</taxon>
        <taxon>Unionoidea</taxon>
        <taxon>Unionidae</taxon>
        <taxon>Unioninae</taxon>
        <taxon>Sinanodonta</taxon>
    </lineage>
</organism>
<dbReference type="InterPro" id="IPR047153">
    <property type="entry name" value="TRIM45/56/19-like"/>
</dbReference>
<feature type="domain" description="RING-type" evidence="7">
    <location>
        <begin position="17"/>
        <end position="65"/>
    </location>
</feature>
<evidence type="ECO:0008006" key="11">
    <source>
        <dbReference type="Google" id="ProtNLM"/>
    </source>
</evidence>
<dbReference type="SUPFAM" id="SSF101898">
    <property type="entry name" value="NHL repeat"/>
    <property type="match status" value="1"/>
</dbReference>
<keyword evidence="1" id="KW-0597">Phosphoprotein</keyword>
<dbReference type="InterPro" id="IPR013083">
    <property type="entry name" value="Znf_RING/FYVE/PHD"/>
</dbReference>
<keyword evidence="4" id="KW-0862">Zinc</keyword>